<dbReference type="Pfam" id="PF13613">
    <property type="entry name" value="HTH_Tnp_4"/>
    <property type="match status" value="1"/>
</dbReference>
<dbReference type="PANTHER" id="PTHR23080">
    <property type="entry name" value="THAP DOMAIN PROTEIN"/>
    <property type="match status" value="1"/>
</dbReference>
<evidence type="ECO:0000313" key="4">
    <source>
        <dbReference type="Proteomes" id="UP001164746"/>
    </source>
</evidence>
<feature type="domain" description="Transposase Helix-turn-helix" evidence="2">
    <location>
        <begin position="110"/>
        <end position="150"/>
    </location>
</feature>
<dbReference type="Proteomes" id="UP001164746">
    <property type="component" value="Chromosome 11"/>
</dbReference>
<accession>A0ABY7FGE4</accession>
<protein>
    <recommendedName>
        <fullName evidence="2">Transposase Helix-turn-helix domain-containing protein</fullName>
    </recommendedName>
</protein>
<gene>
    <name evidence="3" type="ORF">MAR_001777</name>
</gene>
<proteinExistence type="predicted"/>
<feature type="coiled-coil region" evidence="1">
    <location>
        <begin position="39"/>
        <end position="66"/>
    </location>
</feature>
<dbReference type="EMBL" id="CP111022">
    <property type="protein sequence ID" value="WAR19939.1"/>
    <property type="molecule type" value="Genomic_DNA"/>
</dbReference>
<dbReference type="InterPro" id="IPR027805">
    <property type="entry name" value="Transposase_HTH_dom"/>
</dbReference>
<sequence length="174" mass="19961">MLYATRLPATDEAGPPQIETALPHQANCIPPTPMSNKERSSLFTEIHNLREERDALKDRLVQAQSHKLCTNVIEDDDEKSRFYTGFTWAVFLQTFIFINDGLRPANVGSMCYMKLRQNPRFQYLADHVGIGKSTVIDIFWKWVGVINSKLHCILCWPERDNIFEATPAAFKSRS</sequence>
<keyword evidence="1" id="KW-0175">Coiled coil</keyword>
<name>A0ABY7FGE4_MYAAR</name>
<keyword evidence="4" id="KW-1185">Reference proteome</keyword>
<organism evidence="3 4">
    <name type="scientific">Mya arenaria</name>
    <name type="common">Soft-shell clam</name>
    <dbReference type="NCBI Taxonomy" id="6604"/>
    <lineage>
        <taxon>Eukaryota</taxon>
        <taxon>Metazoa</taxon>
        <taxon>Spiralia</taxon>
        <taxon>Lophotrochozoa</taxon>
        <taxon>Mollusca</taxon>
        <taxon>Bivalvia</taxon>
        <taxon>Autobranchia</taxon>
        <taxon>Heteroconchia</taxon>
        <taxon>Euheterodonta</taxon>
        <taxon>Imparidentia</taxon>
        <taxon>Neoheterodontei</taxon>
        <taxon>Myida</taxon>
        <taxon>Myoidea</taxon>
        <taxon>Myidae</taxon>
        <taxon>Mya</taxon>
    </lineage>
</organism>
<evidence type="ECO:0000259" key="2">
    <source>
        <dbReference type="Pfam" id="PF13613"/>
    </source>
</evidence>
<evidence type="ECO:0000256" key="1">
    <source>
        <dbReference type="SAM" id="Coils"/>
    </source>
</evidence>
<evidence type="ECO:0000313" key="3">
    <source>
        <dbReference type="EMBL" id="WAR19939.1"/>
    </source>
</evidence>
<reference evidence="3" key="1">
    <citation type="submission" date="2022-11" db="EMBL/GenBank/DDBJ databases">
        <title>Centuries of genome instability and evolution in soft-shell clam transmissible cancer (bioRxiv).</title>
        <authorList>
            <person name="Hart S.F.M."/>
            <person name="Yonemitsu M.A."/>
            <person name="Giersch R.M."/>
            <person name="Beal B.F."/>
            <person name="Arriagada G."/>
            <person name="Davis B.W."/>
            <person name="Ostrander E.A."/>
            <person name="Goff S.P."/>
            <person name="Metzger M.J."/>
        </authorList>
    </citation>
    <scope>NUCLEOTIDE SEQUENCE</scope>
    <source>
        <strain evidence="3">MELC-2E11</strain>
        <tissue evidence="3">Siphon/mantle</tissue>
    </source>
</reference>